<dbReference type="SUPFAM" id="SSF55961">
    <property type="entry name" value="Bet v1-like"/>
    <property type="match status" value="1"/>
</dbReference>
<dbReference type="InterPro" id="IPR023393">
    <property type="entry name" value="START-like_dom_sf"/>
</dbReference>
<gene>
    <name evidence="1" type="ORF">SAMN05216266_103232</name>
</gene>
<reference evidence="2" key="1">
    <citation type="submission" date="2016-10" db="EMBL/GenBank/DDBJ databases">
        <authorList>
            <person name="Varghese N."/>
            <person name="Submissions S."/>
        </authorList>
    </citation>
    <scope>NUCLEOTIDE SEQUENCE [LARGE SCALE GENOMIC DNA]</scope>
    <source>
        <strain evidence="2">CGMCC 4.3568</strain>
    </source>
</reference>
<dbReference type="EMBL" id="FOKG01000003">
    <property type="protein sequence ID" value="SFB00624.1"/>
    <property type="molecule type" value="Genomic_DNA"/>
</dbReference>
<dbReference type="Proteomes" id="UP000243799">
    <property type="component" value="Unassembled WGS sequence"/>
</dbReference>
<organism evidence="1 2">
    <name type="scientific">Amycolatopsis marina</name>
    <dbReference type="NCBI Taxonomy" id="490629"/>
    <lineage>
        <taxon>Bacteria</taxon>
        <taxon>Bacillati</taxon>
        <taxon>Actinomycetota</taxon>
        <taxon>Actinomycetes</taxon>
        <taxon>Pseudonocardiales</taxon>
        <taxon>Pseudonocardiaceae</taxon>
        <taxon>Amycolatopsis</taxon>
    </lineage>
</organism>
<dbReference type="AlphaFoldDB" id="A0A1I0XI79"/>
<dbReference type="RefSeq" id="WP_091671376.1">
    <property type="nucleotide sequence ID" value="NZ_FOKG01000003.1"/>
</dbReference>
<keyword evidence="2" id="KW-1185">Reference proteome</keyword>
<dbReference type="OrthoDB" id="4483486at2"/>
<evidence type="ECO:0008006" key="3">
    <source>
        <dbReference type="Google" id="ProtNLM"/>
    </source>
</evidence>
<dbReference type="CDD" id="cd07812">
    <property type="entry name" value="SRPBCC"/>
    <property type="match status" value="1"/>
</dbReference>
<evidence type="ECO:0000313" key="2">
    <source>
        <dbReference type="Proteomes" id="UP000243799"/>
    </source>
</evidence>
<protein>
    <recommendedName>
        <fullName evidence="3">Polyketide cyclase / dehydrase and lipid transport</fullName>
    </recommendedName>
</protein>
<dbReference type="STRING" id="490629.SAMN05216266_103232"/>
<name>A0A1I0XI79_9PSEU</name>
<proteinExistence type="predicted"/>
<accession>A0A1I0XI79</accession>
<evidence type="ECO:0000313" key="1">
    <source>
        <dbReference type="EMBL" id="SFB00624.1"/>
    </source>
</evidence>
<dbReference type="Gene3D" id="3.30.530.20">
    <property type="match status" value="1"/>
</dbReference>
<sequence>MTEVCRTVPVPAKDIFAVLADGWSYAGWVVGASHIRDVDPNWPSVGSRIYHKSGPWPVQVADETEVLTMEQDRMLELRAKLWVLGDVRIRVSLLPLAERETEIRMEEHPTGGPVSMAPKVLQDLLLKPRNQEALGRLADLADGRGGGTP</sequence>